<feature type="domain" description="RecX first three-helical" evidence="9">
    <location>
        <begin position="17"/>
        <end position="56"/>
    </location>
</feature>
<dbReference type="HAMAP" id="MF_01114">
    <property type="entry name" value="RecX"/>
    <property type="match status" value="1"/>
</dbReference>
<evidence type="ECO:0000313" key="11">
    <source>
        <dbReference type="Proteomes" id="UP001589774"/>
    </source>
</evidence>
<keyword evidence="4 5" id="KW-0963">Cytoplasm</keyword>
<comment type="similarity">
    <text evidence="2 5">Belongs to the RecX family.</text>
</comment>
<evidence type="ECO:0000259" key="8">
    <source>
        <dbReference type="Pfam" id="PF21981"/>
    </source>
</evidence>
<evidence type="ECO:0000259" key="9">
    <source>
        <dbReference type="Pfam" id="PF21982"/>
    </source>
</evidence>
<protein>
    <recommendedName>
        <fullName evidence="3 5">Regulatory protein RecX</fullName>
    </recommendedName>
</protein>
<feature type="domain" description="RecX third three-helical" evidence="8">
    <location>
        <begin position="112"/>
        <end position="157"/>
    </location>
</feature>
<evidence type="ECO:0000256" key="3">
    <source>
        <dbReference type="ARBA" id="ARBA00018111"/>
    </source>
</evidence>
<evidence type="ECO:0000256" key="4">
    <source>
        <dbReference type="ARBA" id="ARBA00022490"/>
    </source>
</evidence>
<sequence>MDYEKEIKQKKLTRQQAKSKAESYCAYQERSQQEMRDKLYSWGLHPVDVEEIISDLITENFLNEERFALAYASGKFTIKSWGKIKIRQGLKLHQISQRLIHNALNQINQQAYYDKLRGLLEKKAAHLKESDPYKRRNKLAQYALSKGYENDFIFDILTNNNL</sequence>
<dbReference type="PANTHER" id="PTHR33602:SF1">
    <property type="entry name" value="REGULATORY PROTEIN RECX FAMILY PROTEIN"/>
    <property type="match status" value="1"/>
</dbReference>
<feature type="region of interest" description="Disordered" evidence="6">
    <location>
        <begin position="1"/>
        <end position="20"/>
    </location>
</feature>
<evidence type="ECO:0000256" key="5">
    <source>
        <dbReference type="HAMAP-Rule" id="MF_01114"/>
    </source>
</evidence>
<dbReference type="InterPro" id="IPR053926">
    <property type="entry name" value="RecX_HTH_1st"/>
</dbReference>
<evidence type="ECO:0000256" key="1">
    <source>
        <dbReference type="ARBA" id="ARBA00004496"/>
    </source>
</evidence>
<dbReference type="Pfam" id="PF02631">
    <property type="entry name" value="RecX_HTH2"/>
    <property type="match status" value="1"/>
</dbReference>
<dbReference type="EMBL" id="JBHLWO010000002">
    <property type="protein sequence ID" value="MFC0320502.1"/>
    <property type="molecule type" value="Genomic_DNA"/>
</dbReference>
<dbReference type="InterPro" id="IPR053925">
    <property type="entry name" value="RecX_HTH_3rd"/>
</dbReference>
<comment type="caution">
    <text evidence="10">The sequence shown here is derived from an EMBL/GenBank/DDBJ whole genome shotgun (WGS) entry which is preliminary data.</text>
</comment>
<dbReference type="InterPro" id="IPR053924">
    <property type="entry name" value="RecX_HTH_2nd"/>
</dbReference>
<keyword evidence="11" id="KW-1185">Reference proteome</keyword>
<name>A0ABV6HNM5_9SPHI</name>
<dbReference type="Pfam" id="PF21982">
    <property type="entry name" value="RecX_HTH1"/>
    <property type="match status" value="1"/>
</dbReference>
<evidence type="ECO:0000256" key="2">
    <source>
        <dbReference type="ARBA" id="ARBA00009695"/>
    </source>
</evidence>
<organism evidence="10 11">
    <name type="scientific">Olivibacter oleidegradans</name>
    <dbReference type="NCBI Taxonomy" id="760123"/>
    <lineage>
        <taxon>Bacteria</taxon>
        <taxon>Pseudomonadati</taxon>
        <taxon>Bacteroidota</taxon>
        <taxon>Sphingobacteriia</taxon>
        <taxon>Sphingobacteriales</taxon>
        <taxon>Sphingobacteriaceae</taxon>
        <taxon>Olivibacter</taxon>
    </lineage>
</organism>
<dbReference type="InterPro" id="IPR036388">
    <property type="entry name" value="WH-like_DNA-bd_sf"/>
</dbReference>
<evidence type="ECO:0000313" key="10">
    <source>
        <dbReference type="EMBL" id="MFC0320502.1"/>
    </source>
</evidence>
<comment type="function">
    <text evidence="5">Modulates RecA activity.</text>
</comment>
<proteinExistence type="inferred from homology"/>
<gene>
    <name evidence="5" type="primary">recX</name>
    <name evidence="10" type="ORF">ACFFI0_19400</name>
</gene>
<reference evidence="10 11" key="1">
    <citation type="submission" date="2024-09" db="EMBL/GenBank/DDBJ databases">
        <authorList>
            <person name="Sun Q."/>
            <person name="Mori K."/>
        </authorList>
    </citation>
    <scope>NUCLEOTIDE SEQUENCE [LARGE SCALE GENOMIC DNA]</scope>
    <source>
        <strain evidence="10 11">CCM 7765</strain>
    </source>
</reference>
<dbReference type="Gene3D" id="1.10.10.10">
    <property type="entry name" value="Winged helix-like DNA-binding domain superfamily/Winged helix DNA-binding domain"/>
    <property type="match status" value="3"/>
</dbReference>
<evidence type="ECO:0000259" key="7">
    <source>
        <dbReference type="Pfam" id="PF02631"/>
    </source>
</evidence>
<comment type="subcellular location">
    <subcellularLocation>
        <location evidence="1 5">Cytoplasm</location>
    </subcellularLocation>
</comment>
<dbReference type="Proteomes" id="UP001589774">
    <property type="component" value="Unassembled WGS sequence"/>
</dbReference>
<dbReference type="Pfam" id="PF21981">
    <property type="entry name" value="RecX_HTH3"/>
    <property type="match status" value="1"/>
</dbReference>
<evidence type="ECO:0000256" key="6">
    <source>
        <dbReference type="SAM" id="MobiDB-lite"/>
    </source>
</evidence>
<dbReference type="PANTHER" id="PTHR33602">
    <property type="entry name" value="REGULATORY PROTEIN RECX FAMILY PROTEIN"/>
    <property type="match status" value="1"/>
</dbReference>
<feature type="domain" description="RecX second three-helical" evidence="7">
    <location>
        <begin position="63"/>
        <end position="104"/>
    </location>
</feature>
<accession>A0ABV6HNM5</accession>
<dbReference type="RefSeq" id="WP_130856805.1">
    <property type="nucleotide sequence ID" value="NZ_JBHLWO010000002.1"/>
</dbReference>
<dbReference type="InterPro" id="IPR003783">
    <property type="entry name" value="Regulatory_RecX"/>
</dbReference>